<keyword evidence="7" id="KW-1185">Reference proteome</keyword>
<dbReference type="EMBL" id="MT006240">
    <property type="protein sequence ID" value="QIG78298.1"/>
    <property type="molecule type" value="Genomic_DNA"/>
</dbReference>
<evidence type="ECO:0000313" key="6">
    <source>
        <dbReference type="EMBL" id="QIG78298.1"/>
    </source>
</evidence>
<dbReference type="SUPFAM" id="SSF54001">
    <property type="entry name" value="Cysteine proteinases"/>
    <property type="match status" value="1"/>
</dbReference>
<dbReference type="InterPro" id="IPR000064">
    <property type="entry name" value="NLP_P60_dom"/>
</dbReference>
<dbReference type="InterPro" id="IPR057370">
    <property type="entry name" value="ELLD"/>
</dbReference>
<evidence type="ECO:0000256" key="1">
    <source>
        <dbReference type="ARBA" id="ARBA00007074"/>
    </source>
</evidence>
<dbReference type="Gene3D" id="3.90.1720.10">
    <property type="entry name" value="endopeptidase domain like (from Nostoc punctiforme)"/>
    <property type="match status" value="1"/>
</dbReference>
<keyword evidence="3" id="KW-0378">Hydrolase</keyword>
<dbReference type="PROSITE" id="PS51935">
    <property type="entry name" value="NLPC_P60"/>
    <property type="match status" value="1"/>
</dbReference>
<dbReference type="GO" id="GO:0006508">
    <property type="term" value="P:proteolysis"/>
    <property type="evidence" value="ECO:0007669"/>
    <property type="project" value="UniProtKB-KW"/>
</dbReference>
<gene>
    <name evidence="6" type="ORF">BAAR0010003c01_00003</name>
</gene>
<dbReference type="InterPro" id="IPR038765">
    <property type="entry name" value="Papain-like_cys_pep_sf"/>
</dbReference>
<dbReference type="Proteomes" id="UP000500911">
    <property type="component" value="Segment"/>
</dbReference>
<reference evidence="6 7" key="1">
    <citation type="submission" date="2020-01" db="EMBL/GenBank/DDBJ databases">
        <title>Honey bees harbor a diverse gut virome engaging in nested strain-level interactions with the microbiota.</title>
        <authorList>
            <person name="Bonilla-Rosso G."/>
            <person name="Steiner T."/>
            <person name="Wichmann F."/>
            <person name="Bexkens E."/>
            <person name="Engel P."/>
        </authorList>
    </citation>
    <scope>NUCLEOTIDE SEQUENCE [LARGE SCALE GENOMIC DNA]</scope>
</reference>
<evidence type="ECO:0000259" key="5">
    <source>
        <dbReference type="PROSITE" id="PS51935"/>
    </source>
</evidence>
<evidence type="ECO:0000256" key="2">
    <source>
        <dbReference type="ARBA" id="ARBA00022670"/>
    </source>
</evidence>
<keyword evidence="4" id="KW-0788">Thiol protease</keyword>
<feature type="domain" description="NlpC/P60" evidence="5">
    <location>
        <begin position="1"/>
        <end position="143"/>
    </location>
</feature>
<proteinExistence type="inferred from homology"/>
<organism evidence="6 7">
    <name type="scientific">Bifidobacterium phage BadAargau2</name>
    <dbReference type="NCBI Taxonomy" id="2713242"/>
    <lineage>
        <taxon>Viruses</taxon>
        <taxon>Duplodnaviria</taxon>
        <taxon>Heunggongvirae</taxon>
        <taxon>Uroviricota</taxon>
        <taxon>Caudoviricetes</taxon>
        <taxon>Badaztecvirus</taxon>
        <taxon>Badaztecvirus badaargau2</taxon>
    </lineage>
</organism>
<protein>
    <recommendedName>
        <fullName evidence="5">NlpC/P60 domain-containing protein</fullName>
    </recommendedName>
</protein>
<evidence type="ECO:0000256" key="4">
    <source>
        <dbReference type="ARBA" id="ARBA00022807"/>
    </source>
</evidence>
<dbReference type="GO" id="GO:0008234">
    <property type="term" value="F:cysteine-type peptidase activity"/>
    <property type="evidence" value="ECO:0007669"/>
    <property type="project" value="UniProtKB-KW"/>
</dbReference>
<comment type="similarity">
    <text evidence="1">Belongs to the peptidase C40 family.</text>
</comment>
<name>A0A6G6Y0R1_9CAUD</name>
<sequence length="248" mass="28075">MASLETFIARAIYWVRDANMGYSQSDRWNFNPQAGNCDCSSLVIYCLREAGFDTGDASYTGNLSANLTARGWQRVPNNGNPQRGDILLNDAEHTAIYIGGRQLAQASQSENNTAFGQAGDQTGYETNISYYYDYPWNCYLRYTGDDTMALNEQDLQQIARYVNSYRYGANSATLWDYVTASYNRMLALQKDIADISRQVWQYSWNDKDGKGKPEGGNMYNEMHAIINKLNDLQKTVGDLQTQLAKLQK</sequence>
<dbReference type="GO" id="GO:0001897">
    <property type="term" value="P:symbiont-mediated cytolysis of host cell"/>
    <property type="evidence" value="ECO:0007669"/>
    <property type="project" value="UniProtKB-ARBA"/>
</dbReference>
<evidence type="ECO:0000313" key="7">
    <source>
        <dbReference type="Proteomes" id="UP000500911"/>
    </source>
</evidence>
<evidence type="ECO:0000256" key="3">
    <source>
        <dbReference type="ARBA" id="ARBA00022801"/>
    </source>
</evidence>
<accession>A0A6G6Y0R1</accession>
<keyword evidence="2" id="KW-0645">Protease</keyword>
<dbReference type="Pfam" id="PF25309">
    <property type="entry name" value="ELLD"/>
    <property type="match status" value="2"/>
</dbReference>